<evidence type="ECO:0008006" key="4">
    <source>
        <dbReference type="Google" id="ProtNLM"/>
    </source>
</evidence>
<feature type="compositionally biased region" description="Basic and acidic residues" evidence="1">
    <location>
        <begin position="15"/>
        <end position="33"/>
    </location>
</feature>
<protein>
    <recommendedName>
        <fullName evidence="4">PRC-barrel domain-containing protein</fullName>
    </recommendedName>
</protein>
<keyword evidence="3" id="KW-1185">Reference proteome</keyword>
<name>F6FRT5_ISOV2</name>
<feature type="region of interest" description="Disordered" evidence="1">
    <location>
        <begin position="1"/>
        <end position="33"/>
    </location>
</feature>
<sequence>MRGRRDAATVEADLDSDRDTGRTRMSEQDRLAQVREGVDVVDSAGNRVGTVKEVRGGDPDAVTSAGQDQGGGGIVDTFAGALFDRDIHEQARERLIRSGYVQIDAAGLFPGDRFAAADEVDRVEGDTVHLTVDADSLVG</sequence>
<dbReference type="KEGG" id="iva:Isova_1166"/>
<proteinExistence type="predicted"/>
<evidence type="ECO:0000313" key="2">
    <source>
        <dbReference type="EMBL" id="AEG43936.1"/>
    </source>
</evidence>
<reference evidence="2 3" key="1">
    <citation type="submission" date="2011-05" db="EMBL/GenBank/DDBJ databases">
        <title>Complete sequence of Isoptericola variabilis 225.</title>
        <authorList>
            <consortium name="US DOE Joint Genome Institute"/>
            <person name="Lucas S."/>
            <person name="Han J."/>
            <person name="Lapidus A."/>
            <person name="Cheng J.-F."/>
            <person name="Goodwin L."/>
            <person name="Pitluck S."/>
            <person name="Peters L."/>
            <person name="Mikhailova N."/>
            <person name="Zeytun A."/>
            <person name="Han C."/>
            <person name="Tapia R."/>
            <person name="Land M."/>
            <person name="Hauser L."/>
            <person name="Kyrpides N."/>
            <person name="Ivanova N."/>
            <person name="Pagani I."/>
            <person name="Siebers A."/>
            <person name="Allgaier M."/>
            <person name="Thelen M."/>
            <person name="Hugenholtz P."/>
            <person name="Gladden J."/>
            <person name="Woyke T."/>
        </authorList>
    </citation>
    <scope>NUCLEOTIDE SEQUENCE [LARGE SCALE GENOMIC DNA]</scope>
    <source>
        <strain evidence="3">225</strain>
    </source>
</reference>
<dbReference type="AlphaFoldDB" id="F6FRT5"/>
<feature type="region of interest" description="Disordered" evidence="1">
    <location>
        <begin position="45"/>
        <end position="70"/>
    </location>
</feature>
<accession>F6FRT5</accession>
<dbReference type="Proteomes" id="UP000009236">
    <property type="component" value="Chromosome"/>
</dbReference>
<organism evidence="3">
    <name type="scientific">Isoptericola variabilis (strain 225)</name>
    <dbReference type="NCBI Taxonomy" id="743718"/>
    <lineage>
        <taxon>Bacteria</taxon>
        <taxon>Bacillati</taxon>
        <taxon>Actinomycetota</taxon>
        <taxon>Actinomycetes</taxon>
        <taxon>Micrococcales</taxon>
        <taxon>Promicromonosporaceae</taxon>
        <taxon>Isoptericola</taxon>
    </lineage>
</organism>
<evidence type="ECO:0000256" key="1">
    <source>
        <dbReference type="SAM" id="MobiDB-lite"/>
    </source>
</evidence>
<dbReference type="HOGENOM" id="CLU_1842425_0_0_11"/>
<gene>
    <name evidence="2" type="ordered locus">Isova_1166</name>
</gene>
<dbReference type="EMBL" id="CP002810">
    <property type="protein sequence ID" value="AEG43936.1"/>
    <property type="molecule type" value="Genomic_DNA"/>
</dbReference>
<dbReference type="STRING" id="743718.Isova_1166"/>
<evidence type="ECO:0000313" key="3">
    <source>
        <dbReference type="Proteomes" id="UP000009236"/>
    </source>
</evidence>